<name>A0A347UIE3_9RHOB</name>
<evidence type="ECO:0000259" key="1">
    <source>
        <dbReference type="Pfam" id="PF13547"/>
    </source>
</evidence>
<protein>
    <recommendedName>
        <fullName evidence="6">Host specificity protein</fullName>
    </recommendedName>
</protein>
<dbReference type="InterPro" id="IPR025195">
    <property type="entry name" value="GTA_TIM_dom"/>
</dbReference>
<evidence type="ECO:0000259" key="2">
    <source>
        <dbReference type="Pfam" id="PF13550"/>
    </source>
</evidence>
<accession>A0A347UIE3</accession>
<dbReference type="Pfam" id="PF13550">
    <property type="entry name" value="Phage-tail_3"/>
    <property type="match status" value="1"/>
</dbReference>
<dbReference type="KEGG" id="pamo:BAR1_12230"/>
<evidence type="ECO:0000313" key="5">
    <source>
        <dbReference type="Proteomes" id="UP000261704"/>
    </source>
</evidence>
<dbReference type="Pfam" id="PF13547">
    <property type="entry name" value="GTA_TIM"/>
    <property type="match status" value="1"/>
</dbReference>
<organism evidence="4 5">
    <name type="scientific">Profundibacter amoris</name>
    <dbReference type="NCBI Taxonomy" id="2171755"/>
    <lineage>
        <taxon>Bacteria</taxon>
        <taxon>Pseudomonadati</taxon>
        <taxon>Pseudomonadota</taxon>
        <taxon>Alphaproteobacteria</taxon>
        <taxon>Rhodobacterales</taxon>
        <taxon>Paracoccaceae</taxon>
        <taxon>Profundibacter</taxon>
    </lineage>
</organism>
<sequence length="1315" mass="140840">MASILLASAGAAIGGSIGGAILGVSAATIGGAIGSFAGSMIDSWIVSSLAPGQRIEGQRLENLTLTTSTEGAVIPRIYGRMRIGGNIIWATDFTETVNTTTQGGGKGGGPKVTTTAYLYSASFAVALCEGPITGIGRIWADGKPLDLSGVTWRIYTGDETQQPDPFIETKMGTGNAPAYRGTAYVMFEELPLEQFGNRIPQLSFEVFHPVVEPDTAEGMIRAVTLIPGTGEFVYATEPVSRGTGGSTSSENVHTTNAVPDIIAALDQLQAAAPNIESISLVVSWFGTDLRAGNCQIMPGVENTTKVTTPKIWALNGVTRAGAHVISLDTKGRTAYGGTPADFAVVQAIQEIKARGLRVTFYPFLLMDIPAGNTLPDPYSDNAATTGQPSYPWRGRITCSPAAGYAGTADKTATAATQVSAFFGNAQESDFAISGEAVSWTGGTDWGYRRMILHYAHLCAAAGGVDTFLIGSELRGLTTIRDGASTYPVVSALTQLAGDVAGILGPSTAISYAADWSEYFGHQPTDGSGDLFYHLDPLWADPDIDFIGIDNYLPLSDWRDGFEHADAQAGWNSIRDLDYLRGNIEGGEGFEWYYASDADRSAQNRTPITDGAYAKPWVFRPKDIRSWWTLPHHDRPGGVESASPTSWVPQSKPIRFTELGCPAVDRATNQPNVFYDPKSTESALPYFSRGWQDEAIQRRYIEAMLGYWGEAANNPTSSVYTAPMIDMGEAAVWTWDARPYPDFPAREDVWADAPNWRLGHWLNGRLGAVGLGALVRELCRRAGLDDSLIDVSELSDTVPGFAISALESPRASISTLARHFGFDAVESGGIIRFVTRGQRATATIKPDDMVAAQGDVMELTRGQETELPQALKWQLVRPDEEYDAATVEARRVTVEAARVASESFPLAVSLEEADRRCRRALMEAWVGRETLTAKLPPSRLSLDPGDVVSLDNDGRLIDYRITRIGDAGARSIEATRTDAAIYDLPPGQYRPASLPGATVYGPAEIALMDLPQLDDAVPAYRPYAAVFAKPWYGTAAVWRSADTSGFALLDTIAQAAQIGALVVDLLAGPINRIDHGNELLLDVSSGTLTSVTDTELFAGANALAVESAPGTWEVIQFGNAELVAMGRYRLTRLLRGQRGTGDAMGSPAPTGARVVMLGSGIQPLSIAEADLGLPWNWRIGPASAAPSNAIMQAKTFTPNGRGLMPFAPAQVRMRREANGDLTLRWLRCDRSLSADSWVLTDVPMSEATEAYGLEFLDGVTVKRSLTIATPVFTYTAAMQSADFGGPVSSLFIRITQIGALGRGVPLAQILTVKESL</sequence>
<keyword evidence="5" id="KW-1185">Reference proteome</keyword>
<dbReference type="CDD" id="cd19607">
    <property type="entry name" value="GTA_TIM-barrel-like"/>
    <property type="match status" value="1"/>
</dbReference>
<proteinExistence type="predicted"/>
<dbReference type="InterPro" id="IPR056490">
    <property type="entry name" value="Rcc01698_C"/>
</dbReference>
<evidence type="ECO:0000313" key="4">
    <source>
        <dbReference type="EMBL" id="AXX98621.1"/>
    </source>
</evidence>
<dbReference type="OrthoDB" id="8445115at2"/>
<dbReference type="Pfam" id="PF23666">
    <property type="entry name" value="Rcc01698_C"/>
    <property type="match status" value="1"/>
</dbReference>
<dbReference type="EMBL" id="CP032125">
    <property type="protein sequence ID" value="AXX98621.1"/>
    <property type="molecule type" value="Genomic_DNA"/>
</dbReference>
<feature type="domain" description="Tip attachment protein J" evidence="2">
    <location>
        <begin position="806"/>
        <end position="964"/>
    </location>
</feature>
<dbReference type="Proteomes" id="UP000261704">
    <property type="component" value="Chromosome"/>
</dbReference>
<evidence type="ECO:0000259" key="3">
    <source>
        <dbReference type="Pfam" id="PF23666"/>
    </source>
</evidence>
<reference evidence="4 5" key="1">
    <citation type="submission" date="2018-09" db="EMBL/GenBank/DDBJ databases">
        <title>Profundibacter amoris BAR1 gen. nov., sp. nov., a new member of the Roseobacter clade isolated at Lokis Castle Vent Field on the Arctic Mid-Oceanic Ridge.</title>
        <authorList>
            <person name="Le Moine Bauer S."/>
            <person name="Sjoeberg A.G."/>
            <person name="L'Haridon S."/>
            <person name="Stokke R."/>
            <person name="Roalkvam I."/>
            <person name="Steen I.H."/>
            <person name="Dahle H."/>
        </authorList>
    </citation>
    <scope>NUCLEOTIDE SEQUENCE [LARGE SCALE GENOMIC DNA]</scope>
    <source>
        <strain evidence="4 5">BAR1</strain>
    </source>
</reference>
<dbReference type="Gene3D" id="3.20.20.80">
    <property type="entry name" value="Glycosidases"/>
    <property type="match status" value="1"/>
</dbReference>
<feature type="domain" description="GTA TIM-barrel-like" evidence="1">
    <location>
        <begin position="445"/>
        <end position="743"/>
    </location>
</feature>
<gene>
    <name evidence="4" type="ORF">BAR1_12230</name>
</gene>
<evidence type="ECO:0008006" key="6">
    <source>
        <dbReference type="Google" id="ProtNLM"/>
    </source>
</evidence>
<feature type="domain" description="Rcc01698-like C-terminal" evidence="3">
    <location>
        <begin position="1055"/>
        <end position="1154"/>
    </location>
</feature>
<dbReference type="RefSeq" id="WP_118943276.1">
    <property type="nucleotide sequence ID" value="NZ_CP032125.1"/>
</dbReference>
<dbReference type="InterPro" id="IPR032876">
    <property type="entry name" value="J_dom"/>
</dbReference>